<comment type="caution">
    <text evidence="4">The sequence shown here is derived from an EMBL/GenBank/DDBJ whole genome shotgun (WGS) entry which is preliminary data.</text>
</comment>
<dbReference type="InterPro" id="IPR036815">
    <property type="entry name" value="14-3-3_dom_sf"/>
</dbReference>
<evidence type="ECO:0000256" key="2">
    <source>
        <dbReference type="PIRSR" id="PIRSR000868-1"/>
    </source>
</evidence>
<dbReference type="InterPro" id="IPR000308">
    <property type="entry name" value="14-3-3"/>
</dbReference>
<dbReference type="AlphaFoldDB" id="A0A1J4J4F5"/>
<dbReference type="VEuPathDB" id="TrichDB:TRFO_40133"/>
<dbReference type="PANTHER" id="PTHR18860">
    <property type="entry name" value="14-3-3 PROTEIN"/>
    <property type="match status" value="1"/>
</dbReference>
<proteinExistence type="inferred from homology"/>
<reference evidence="4" key="1">
    <citation type="submission" date="2016-10" db="EMBL/GenBank/DDBJ databases">
        <authorList>
            <person name="Benchimol M."/>
            <person name="Almeida L.G."/>
            <person name="Vasconcelos A.T."/>
            <person name="Perreira-Neves A."/>
            <person name="Rosa I.A."/>
            <person name="Tasca T."/>
            <person name="Bogo M.R."/>
            <person name="de Souza W."/>
        </authorList>
    </citation>
    <scope>NUCLEOTIDE SEQUENCE [LARGE SCALE GENOMIC DNA]</scope>
    <source>
        <strain evidence="4">K</strain>
    </source>
</reference>
<feature type="site" description="Interaction with phosphoserine on interacting protein" evidence="2">
    <location>
        <position position="130"/>
    </location>
</feature>
<dbReference type="SMART" id="SM00101">
    <property type="entry name" value="14_3_3"/>
    <property type="match status" value="1"/>
</dbReference>
<protein>
    <submittedName>
        <fullName evidence="4">14-3-3 protein sigma</fullName>
    </submittedName>
</protein>
<sequence length="238" mass="27473">MNPRDKCIVVARIMKKANRHQTVISLMQEALRLDPKFNVEERNLITRAYKSIISERRESVRIISAAIEKENGDSSSAKLGKLRTMKNKIITEISNICHEFLEILDNKLIPNAVDLVAQLFYTQIRADLFRYLCELGESKDRLSFITNAIETYNKGINICKETYPKRNSIYLRLVLNYSVFLVEIVDKKADAISMLEQTFKECTDIKEDAVLDPNPSETRMLLQLIVDNLTIWQKGNVE</sequence>
<gene>
    <name evidence="4" type="primary">SFN</name>
    <name evidence="4" type="ORF">TRFO_40133</name>
</gene>
<evidence type="ECO:0000313" key="4">
    <source>
        <dbReference type="EMBL" id="OHS93593.1"/>
    </source>
</evidence>
<dbReference type="Pfam" id="PF00244">
    <property type="entry name" value="14-3-3"/>
    <property type="match status" value="1"/>
</dbReference>
<dbReference type="OrthoDB" id="10260625at2759"/>
<evidence type="ECO:0000256" key="1">
    <source>
        <dbReference type="ARBA" id="ARBA00006141"/>
    </source>
</evidence>
<organism evidence="4 5">
    <name type="scientific">Tritrichomonas foetus</name>
    <dbReference type="NCBI Taxonomy" id="1144522"/>
    <lineage>
        <taxon>Eukaryota</taxon>
        <taxon>Metamonada</taxon>
        <taxon>Parabasalia</taxon>
        <taxon>Tritrichomonadida</taxon>
        <taxon>Tritrichomonadidae</taxon>
        <taxon>Tritrichomonas</taxon>
    </lineage>
</organism>
<dbReference type="Gene3D" id="1.20.190.20">
    <property type="entry name" value="14-3-3 domain"/>
    <property type="match status" value="1"/>
</dbReference>
<dbReference type="GeneID" id="94847726"/>
<dbReference type="Proteomes" id="UP000179807">
    <property type="component" value="Unassembled WGS sequence"/>
</dbReference>
<name>A0A1J4J4F5_9EUKA</name>
<dbReference type="RefSeq" id="XP_068346730.1">
    <property type="nucleotide sequence ID" value="XM_068513022.1"/>
</dbReference>
<dbReference type="InterPro" id="IPR023410">
    <property type="entry name" value="14-3-3_domain"/>
</dbReference>
<evidence type="ECO:0000313" key="5">
    <source>
        <dbReference type="Proteomes" id="UP000179807"/>
    </source>
</evidence>
<dbReference type="PRINTS" id="PR00305">
    <property type="entry name" value="1433ZETA"/>
</dbReference>
<accession>A0A1J4J4F5</accession>
<dbReference type="CDD" id="cd08774">
    <property type="entry name" value="14-3-3"/>
    <property type="match status" value="1"/>
</dbReference>
<feature type="domain" description="14-3-3" evidence="3">
    <location>
        <begin position="4"/>
        <end position="238"/>
    </location>
</feature>
<dbReference type="PIRSF" id="PIRSF000868">
    <property type="entry name" value="14-3-3"/>
    <property type="match status" value="1"/>
</dbReference>
<evidence type="ECO:0000259" key="3">
    <source>
        <dbReference type="SMART" id="SM00101"/>
    </source>
</evidence>
<dbReference type="SUPFAM" id="SSF48445">
    <property type="entry name" value="14-3-3 protein"/>
    <property type="match status" value="1"/>
</dbReference>
<keyword evidence="5" id="KW-1185">Reference proteome</keyword>
<dbReference type="EMBL" id="MLAK01001387">
    <property type="protein sequence ID" value="OHS93593.1"/>
    <property type="molecule type" value="Genomic_DNA"/>
</dbReference>
<comment type="similarity">
    <text evidence="1">Belongs to the 14-3-3 family.</text>
</comment>
<feature type="site" description="Interaction with phosphoserine on interacting protein" evidence="2">
    <location>
        <position position="57"/>
    </location>
</feature>